<sequence length="198" mass="23095">MDEHTVTEYVDEVDTFIKNYSHLDVHLFRKWRQLKEYVDETRLKAKEARRQNAKLERKIERMQGVADADIEFKDEQIKRLKKECAIQVNNDNLESPDKIIQQQAITIANLTAKAMEMETEAIMMRMRIKELEKNQLSDHSTINELVNAVKHPKQHVLVACLGTVCRVCKKTGCKLYCSSCPDHPGLHKKCSVLYEHKE</sequence>
<proteinExistence type="predicted"/>
<reference evidence="2" key="1">
    <citation type="submission" date="2021-06" db="EMBL/GenBank/DDBJ databases">
        <authorList>
            <person name="Rolland C."/>
        </authorList>
    </citation>
    <scope>NUCLEOTIDE SEQUENCE</scope>
    <source>
        <strain evidence="2">575.419719</strain>
    </source>
</reference>
<organism evidence="2">
    <name type="scientific">Clandestinovirus</name>
    <dbReference type="NCBI Taxonomy" id="2831644"/>
    <lineage>
        <taxon>Viruses</taxon>
    </lineage>
</organism>
<protein>
    <submittedName>
        <fullName evidence="2">Uncharacterized protein</fullName>
    </submittedName>
</protein>
<feature type="coiled-coil region" evidence="1">
    <location>
        <begin position="38"/>
        <end position="65"/>
    </location>
</feature>
<dbReference type="EMBL" id="MZ420155">
    <property type="protein sequence ID" value="QYA18878.1"/>
    <property type="molecule type" value="Genomic_DNA"/>
</dbReference>
<name>A0A8F8PKC7_9VIRU</name>
<evidence type="ECO:0000313" key="2">
    <source>
        <dbReference type="EMBL" id="QYA18878.1"/>
    </source>
</evidence>
<accession>A0A8F8PKC7</accession>
<gene>
    <name evidence="2" type="ORF">KOM_12_610</name>
</gene>
<evidence type="ECO:0000256" key="1">
    <source>
        <dbReference type="SAM" id="Coils"/>
    </source>
</evidence>
<feature type="coiled-coil region" evidence="1">
    <location>
        <begin position="100"/>
        <end position="134"/>
    </location>
</feature>
<keyword evidence="1" id="KW-0175">Coiled coil</keyword>